<feature type="compositionally biased region" description="Low complexity" evidence="1">
    <location>
        <begin position="42"/>
        <end position="68"/>
    </location>
</feature>
<dbReference type="EMBL" id="CP091139">
    <property type="protein sequence ID" value="UUT35566.1"/>
    <property type="molecule type" value="Genomic_DNA"/>
</dbReference>
<evidence type="ECO:0000256" key="1">
    <source>
        <dbReference type="SAM" id="MobiDB-lite"/>
    </source>
</evidence>
<dbReference type="Proteomes" id="UP001054811">
    <property type="component" value="Chromosome"/>
</dbReference>
<feature type="transmembrane region" description="Helical" evidence="2">
    <location>
        <begin position="154"/>
        <end position="177"/>
    </location>
</feature>
<feature type="transmembrane region" description="Helical" evidence="2">
    <location>
        <begin position="121"/>
        <end position="142"/>
    </location>
</feature>
<feature type="transmembrane region" description="Helical" evidence="2">
    <location>
        <begin position="75"/>
        <end position="101"/>
    </location>
</feature>
<keyword evidence="4" id="KW-1185">Reference proteome</keyword>
<organism evidence="3 4">
    <name type="scientific">Microbacterium elymi</name>
    <dbReference type="NCBI Taxonomy" id="2909587"/>
    <lineage>
        <taxon>Bacteria</taxon>
        <taxon>Bacillati</taxon>
        <taxon>Actinomycetota</taxon>
        <taxon>Actinomycetes</taxon>
        <taxon>Micrococcales</taxon>
        <taxon>Microbacteriaceae</taxon>
        <taxon>Microbacterium</taxon>
    </lineage>
</organism>
<sequence>MTTPDPRPRPQYGEYASPEEQRAHIAHPTEHAHAQPSPDAVAPATRPATRPAASAAAPARPGAEGRASSHPVDRIVTLALLGYGVINVILSVFSFLDLAAVADQTYKLMGIPGSFTDTSAARIWGIVAAVVLVLGYLVTAALALRRLRRGRIAWWIPLVGAAITYILVSVCMAVPLMSDPAFLEYLLSSR</sequence>
<dbReference type="InterPro" id="IPR046231">
    <property type="entry name" value="DUF6264"/>
</dbReference>
<evidence type="ECO:0000256" key="2">
    <source>
        <dbReference type="SAM" id="Phobius"/>
    </source>
</evidence>
<keyword evidence="2" id="KW-1133">Transmembrane helix</keyword>
<keyword evidence="2" id="KW-0812">Transmembrane</keyword>
<reference evidence="3" key="1">
    <citation type="submission" date="2022-01" db="EMBL/GenBank/DDBJ databases">
        <title>Microbacterium eymi and Microbacterium rhizovicinus sp. nov., isolated from the rhizospheric soil of Elymus tsukushiensis, a plant native to the Dokdo Islands, Republic of Korea.</title>
        <authorList>
            <person name="Hwang Y.J."/>
        </authorList>
    </citation>
    <scope>NUCLEOTIDE SEQUENCE</scope>
    <source>
        <strain evidence="3">KUDC0405</strain>
    </source>
</reference>
<keyword evidence="2" id="KW-0472">Membrane</keyword>
<dbReference type="Pfam" id="PF19779">
    <property type="entry name" value="DUF6264"/>
    <property type="match status" value="1"/>
</dbReference>
<name>A0ABY5NKB0_9MICO</name>
<accession>A0ABY5NKB0</accession>
<dbReference type="RefSeq" id="WP_259612174.1">
    <property type="nucleotide sequence ID" value="NZ_CP091139.2"/>
</dbReference>
<protein>
    <submittedName>
        <fullName evidence="3">DUF6264 family protein</fullName>
    </submittedName>
</protein>
<feature type="region of interest" description="Disordered" evidence="1">
    <location>
        <begin position="1"/>
        <end position="68"/>
    </location>
</feature>
<gene>
    <name evidence="3" type="ORF">L2X98_19770</name>
</gene>
<proteinExistence type="predicted"/>
<feature type="compositionally biased region" description="Basic and acidic residues" evidence="1">
    <location>
        <begin position="19"/>
        <end position="33"/>
    </location>
</feature>
<evidence type="ECO:0000313" key="3">
    <source>
        <dbReference type="EMBL" id="UUT35566.1"/>
    </source>
</evidence>
<evidence type="ECO:0000313" key="4">
    <source>
        <dbReference type="Proteomes" id="UP001054811"/>
    </source>
</evidence>